<reference evidence="3" key="1">
    <citation type="submission" date="2025-08" db="UniProtKB">
        <authorList>
            <consortium name="RefSeq"/>
        </authorList>
    </citation>
    <scope>IDENTIFICATION</scope>
    <source>
        <tissue evidence="3">Whole body</tissue>
    </source>
</reference>
<dbReference type="CDD" id="cd09917">
    <property type="entry name" value="F-box_SF"/>
    <property type="match status" value="1"/>
</dbReference>
<name>A0AAJ7J467_9HYME</name>
<evidence type="ECO:0000259" key="1">
    <source>
        <dbReference type="PROSITE" id="PS50181"/>
    </source>
</evidence>
<dbReference type="SUPFAM" id="SSF50978">
    <property type="entry name" value="WD40 repeat-like"/>
    <property type="match status" value="1"/>
</dbReference>
<gene>
    <name evidence="3" type="primary">LOC108627151</name>
</gene>
<dbReference type="AlphaFoldDB" id="A0AAJ7J467"/>
<dbReference type="KEGG" id="ccal:108627151"/>
<dbReference type="Gene3D" id="1.20.1280.50">
    <property type="match status" value="1"/>
</dbReference>
<dbReference type="SUPFAM" id="SSF81383">
    <property type="entry name" value="F-box domain"/>
    <property type="match status" value="1"/>
</dbReference>
<evidence type="ECO:0000313" key="2">
    <source>
        <dbReference type="Proteomes" id="UP000694925"/>
    </source>
</evidence>
<dbReference type="PROSITE" id="PS50181">
    <property type="entry name" value="FBOX"/>
    <property type="match status" value="1"/>
</dbReference>
<accession>A0AAJ7J467</accession>
<dbReference type="InterPro" id="IPR015943">
    <property type="entry name" value="WD40/YVTN_repeat-like_dom_sf"/>
</dbReference>
<protein>
    <submittedName>
        <fullName evidence="3">Uncharacterized protein LOC108627151</fullName>
    </submittedName>
</protein>
<dbReference type="InterPro" id="IPR001810">
    <property type="entry name" value="F-box_dom"/>
</dbReference>
<dbReference type="RefSeq" id="XP_017883730.1">
    <property type="nucleotide sequence ID" value="XM_018028241.2"/>
</dbReference>
<dbReference type="Pfam" id="PF00646">
    <property type="entry name" value="F-box"/>
    <property type="match status" value="1"/>
</dbReference>
<feature type="domain" description="F-box" evidence="1">
    <location>
        <begin position="1"/>
        <end position="47"/>
    </location>
</feature>
<dbReference type="InterPro" id="IPR036047">
    <property type="entry name" value="F-box-like_dom_sf"/>
</dbReference>
<organism evidence="2 3">
    <name type="scientific">Ceratina calcarata</name>
    <dbReference type="NCBI Taxonomy" id="156304"/>
    <lineage>
        <taxon>Eukaryota</taxon>
        <taxon>Metazoa</taxon>
        <taxon>Ecdysozoa</taxon>
        <taxon>Arthropoda</taxon>
        <taxon>Hexapoda</taxon>
        <taxon>Insecta</taxon>
        <taxon>Pterygota</taxon>
        <taxon>Neoptera</taxon>
        <taxon>Endopterygota</taxon>
        <taxon>Hymenoptera</taxon>
        <taxon>Apocrita</taxon>
        <taxon>Aculeata</taxon>
        <taxon>Apoidea</taxon>
        <taxon>Anthophila</taxon>
        <taxon>Apidae</taxon>
        <taxon>Ceratina</taxon>
        <taxon>Zadontomerus</taxon>
    </lineage>
</organism>
<keyword evidence="2" id="KW-1185">Reference proteome</keyword>
<proteinExistence type="predicted"/>
<dbReference type="Proteomes" id="UP000694925">
    <property type="component" value="Unplaced"/>
</dbReference>
<dbReference type="Gene3D" id="2.130.10.10">
    <property type="entry name" value="YVTN repeat-like/Quinoprotein amine dehydrogenase"/>
    <property type="match status" value="1"/>
</dbReference>
<evidence type="ECO:0000313" key="3">
    <source>
        <dbReference type="RefSeq" id="XP_017883730.1"/>
    </source>
</evidence>
<dbReference type="InterPro" id="IPR036322">
    <property type="entry name" value="WD40_repeat_dom_sf"/>
</dbReference>
<sequence length="401" mass="46216">MFFPWEIWDNIFIHADPVTLTNLKTVCKYWNETISNVLKISTSWHKLCKSEIPEQFWTTLCETINPSKFHSNIHASNAEYWMLMYKLWMKCKNMTKCSSQVNSLELMKSHLSEHISCVTTSGNLIAVGTSEGFIHFYDMSDLSASKRYVDHVAYLKSINFFSDDKSFTCICRCINDNISVWDMKTLKKINSTRGGLICTSYNFCYTVRQSLVTIEGSVERKSHRFGYDKIVAICADNNKVIFYTESGYYVQATFDMKTNENSVSDSVSVNEETCIRTCVHPHIRIRHYYIFRPNIIVCITVDGKLGFSIQGQEWKIYNIFPILHGVPTAVLIYTNLLILGLDSGNVHIFYIKDFATIEFDKTRSKTLILESTGVVSLNIMVYTELCLIVGYHTKIYVITFI</sequence>
<dbReference type="GeneID" id="108627151"/>